<feature type="region of interest" description="Disordered" evidence="1">
    <location>
        <begin position="162"/>
        <end position="212"/>
    </location>
</feature>
<dbReference type="OrthoDB" id="9899189at2"/>
<dbReference type="RefSeq" id="WP_146836582.1">
    <property type="nucleotide sequence ID" value="NZ_BJVQ01000019.1"/>
</dbReference>
<dbReference type="EMBL" id="JACHDN010000001">
    <property type="protein sequence ID" value="MBB5474568.1"/>
    <property type="molecule type" value="Genomic_DNA"/>
</dbReference>
<proteinExistence type="predicted"/>
<evidence type="ECO:0000313" key="5">
    <source>
        <dbReference type="Proteomes" id="UP000564629"/>
    </source>
</evidence>
<dbReference type="Proteomes" id="UP000564629">
    <property type="component" value="Unassembled WGS sequence"/>
</dbReference>
<reference evidence="3 5" key="2">
    <citation type="submission" date="2020-08" db="EMBL/GenBank/DDBJ databases">
        <title>Sequencing the genomes of 1000 actinobacteria strains.</title>
        <authorList>
            <person name="Klenk H.-P."/>
        </authorList>
    </citation>
    <scope>NUCLEOTIDE SEQUENCE [LARGE SCALE GENOMIC DNA]</scope>
    <source>
        <strain evidence="3 5">DSM 9581</strain>
    </source>
</reference>
<evidence type="ECO:0000313" key="3">
    <source>
        <dbReference type="EMBL" id="MBB5474568.1"/>
    </source>
</evidence>
<feature type="compositionally biased region" description="Polar residues" evidence="1">
    <location>
        <begin position="174"/>
        <end position="189"/>
    </location>
</feature>
<dbReference type="EMBL" id="BJVQ01000019">
    <property type="protein sequence ID" value="GEL46607.1"/>
    <property type="molecule type" value="Genomic_DNA"/>
</dbReference>
<organism evidence="2 4">
    <name type="scientific">Cellulomonas hominis</name>
    <dbReference type="NCBI Taxonomy" id="156981"/>
    <lineage>
        <taxon>Bacteria</taxon>
        <taxon>Bacillati</taxon>
        <taxon>Actinomycetota</taxon>
        <taxon>Actinomycetes</taxon>
        <taxon>Micrococcales</taxon>
        <taxon>Cellulomonadaceae</taxon>
        <taxon>Cellulomonas</taxon>
    </lineage>
</organism>
<gene>
    <name evidence="2" type="ORF">CHO01_17230</name>
    <name evidence="3" type="ORF">HNR08_003304</name>
</gene>
<comment type="caution">
    <text evidence="2">The sequence shown here is derived from an EMBL/GenBank/DDBJ whole genome shotgun (WGS) entry which is preliminary data.</text>
</comment>
<accession>A0A511FE53</accession>
<evidence type="ECO:0000256" key="1">
    <source>
        <dbReference type="SAM" id="MobiDB-lite"/>
    </source>
</evidence>
<keyword evidence="4" id="KW-1185">Reference proteome</keyword>
<reference evidence="2 4" key="1">
    <citation type="submission" date="2019-07" db="EMBL/GenBank/DDBJ databases">
        <title>Whole genome shotgun sequence of Cellulomonas hominis NBRC 16055.</title>
        <authorList>
            <person name="Hosoyama A."/>
            <person name="Uohara A."/>
            <person name="Ohji S."/>
            <person name="Ichikawa N."/>
        </authorList>
    </citation>
    <scope>NUCLEOTIDE SEQUENCE [LARGE SCALE GENOMIC DNA]</scope>
    <source>
        <strain evidence="2 4">NBRC 16055</strain>
    </source>
</reference>
<protein>
    <submittedName>
        <fullName evidence="2">Uncharacterized protein</fullName>
    </submittedName>
</protein>
<evidence type="ECO:0000313" key="2">
    <source>
        <dbReference type="EMBL" id="GEL46607.1"/>
    </source>
</evidence>
<name>A0A511FE53_9CELL</name>
<sequence length="367" mass="37706">MSAPGRGVPAGPIRTHLRRLVRCGATAAWIAQQSGVTERTVRAVLTGERLSLYRGTATLLLAVHGDPPPSARRTEPGPTIAQGDELLGRHWPLQTITRLAGLGPGTLMPSNLTTGVSEATAAAVARVHAALAGRDGPGPRPYPHLVELLAGHSDRAVAAGAGVASASVWPPGTGSRSAGRSRWPSTPGCTNVPWPPERTAPGAAHPLGMSSTPTLSPGGLALAAAEHVTAHPGTSTADLIGALAPYTEVPHVRVLEVVHRHSRSLGFGQGSDLRWYAAPDSAEIAAAVRADAPGPMVQPYLDACRELEAVVSVGRSTRVLNALGQALLADAGVDLDRCGLQHEPILADQRQRNLGVAGQAGAGSVAR</sequence>
<dbReference type="AlphaFoldDB" id="A0A511FE53"/>
<dbReference type="Proteomes" id="UP000321723">
    <property type="component" value="Unassembled WGS sequence"/>
</dbReference>
<evidence type="ECO:0000313" key="4">
    <source>
        <dbReference type="Proteomes" id="UP000321723"/>
    </source>
</evidence>